<evidence type="ECO:0000313" key="3">
    <source>
        <dbReference type="Proteomes" id="UP000292702"/>
    </source>
</evidence>
<accession>A0A4R0R3Q9</accession>
<proteinExistence type="predicted"/>
<organism evidence="2 3">
    <name type="scientific">Steccherinum ochraceum</name>
    <dbReference type="NCBI Taxonomy" id="92696"/>
    <lineage>
        <taxon>Eukaryota</taxon>
        <taxon>Fungi</taxon>
        <taxon>Dikarya</taxon>
        <taxon>Basidiomycota</taxon>
        <taxon>Agaricomycotina</taxon>
        <taxon>Agaricomycetes</taxon>
        <taxon>Polyporales</taxon>
        <taxon>Steccherinaceae</taxon>
        <taxon>Steccherinum</taxon>
    </lineage>
</organism>
<evidence type="ECO:0000256" key="1">
    <source>
        <dbReference type="SAM" id="MobiDB-lite"/>
    </source>
</evidence>
<sequence length="330" mass="36228">MAVFTNDENLSSVLLWDAALCQNDKKEMRMLPFKYTDLAEQIYVNRVARVNSDPLRTGILYFKGAEEGNTATVKREATFHVRGFVSSFKLELTGNWNHNIPGCAKAVQYLSIGPGQHGGSDGNAVAFRTQQTGLENVRKYICRKLGLPFDYHDTANKTLYFSHRVFTKKEGDLAQMPLIEGDQIYADTLVKANQKGWIICSAVPISRIAVDGSVHASDHSVIEKGDFVEAVVFADITSQQRESARVRFGLKSVVLLKSMGDTNGQEEAASNEHRDSSDAQTEPPSKRRRSGIQTVDAGKTTDTDQPIASTSSADPEAGGASESMMALDRE</sequence>
<feature type="region of interest" description="Disordered" evidence="1">
    <location>
        <begin position="263"/>
        <end position="330"/>
    </location>
</feature>
<dbReference type="Proteomes" id="UP000292702">
    <property type="component" value="Unassembled WGS sequence"/>
</dbReference>
<name>A0A4R0R3Q9_9APHY</name>
<gene>
    <name evidence="2" type="ORF">EIP91_009599</name>
</gene>
<reference evidence="2 3" key="1">
    <citation type="submission" date="2018-11" db="EMBL/GenBank/DDBJ databases">
        <title>Genome assembly of Steccherinum ochraceum LE-BIN_3174, the white-rot fungus of the Steccherinaceae family (The Residual Polyporoid clade, Polyporales, Basidiomycota).</title>
        <authorList>
            <person name="Fedorova T.V."/>
            <person name="Glazunova O.A."/>
            <person name="Landesman E.O."/>
            <person name="Moiseenko K.V."/>
            <person name="Psurtseva N.V."/>
            <person name="Savinova O.S."/>
            <person name="Shakhova N.V."/>
            <person name="Tyazhelova T.V."/>
            <person name="Vasina D.V."/>
        </authorList>
    </citation>
    <scope>NUCLEOTIDE SEQUENCE [LARGE SCALE GENOMIC DNA]</scope>
    <source>
        <strain evidence="2 3">LE-BIN_3174</strain>
    </source>
</reference>
<evidence type="ECO:0000313" key="2">
    <source>
        <dbReference type="EMBL" id="TCD60746.1"/>
    </source>
</evidence>
<protein>
    <submittedName>
        <fullName evidence="2">Uncharacterized protein</fullName>
    </submittedName>
</protein>
<dbReference type="EMBL" id="RWJN01000550">
    <property type="protein sequence ID" value="TCD60746.1"/>
    <property type="molecule type" value="Genomic_DNA"/>
</dbReference>
<comment type="caution">
    <text evidence="2">The sequence shown here is derived from an EMBL/GenBank/DDBJ whole genome shotgun (WGS) entry which is preliminary data.</text>
</comment>
<keyword evidence="3" id="KW-1185">Reference proteome</keyword>
<dbReference type="AlphaFoldDB" id="A0A4R0R3Q9"/>
<feature type="compositionally biased region" description="Polar residues" evidence="1">
    <location>
        <begin position="303"/>
        <end position="313"/>
    </location>
</feature>